<dbReference type="InterPro" id="IPR017441">
    <property type="entry name" value="Protein_kinase_ATP_BS"/>
</dbReference>
<accession>A0A8X8WDJ6</accession>
<keyword evidence="9 13" id="KW-1133">Transmembrane helix</keyword>
<dbReference type="Pfam" id="PF12819">
    <property type="entry name" value="Malectin_like"/>
    <property type="match status" value="1"/>
</dbReference>
<evidence type="ECO:0000256" key="5">
    <source>
        <dbReference type="ARBA" id="ARBA00022729"/>
    </source>
</evidence>
<feature type="binding site" evidence="12">
    <location>
        <position position="511"/>
    </location>
    <ligand>
        <name>ATP</name>
        <dbReference type="ChEBI" id="CHEBI:30616"/>
    </ligand>
</feature>
<dbReference type="FunFam" id="3.30.200.20:FF:000039">
    <property type="entry name" value="receptor-like protein kinase FERONIA"/>
    <property type="match status" value="1"/>
</dbReference>
<keyword evidence="11" id="KW-0325">Glycoprotein</keyword>
<dbReference type="GO" id="GO:0005524">
    <property type="term" value="F:ATP binding"/>
    <property type="evidence" value="ECO:0007669"/>
    <property type="project" value="UniProtKB-UniRule"/>
</dbReference>
<keyword evidence="6 12" id="KW-0547">Nucleotide-binding</keyword>
<dbReference type="InterPro" id="IPR045272">
    <property type="entry name" value="ANXUR1/2-like"/>
</dbReference>
<dbReference type="GO" id="GO:0016020">
    <property type="term" value="C:membrane"/>
    <property type="evidence" value="ECO:0007669"/>
    <property type="project" value="UniProtKB-SubCell"/>
</dbReference>
<keyword evidence="4 13" id="KW-0812">Transmembrane</keyword>
<evidence type="ECO:0000256" key="10">
    <source>
        <dbReference type="ARBA" id="ARBA00023136"/>
    </source>
</evidence>
<dbReference type="InterPro" id="IPR001245">
    <property type="entry name" value="Ser-Thr/Tyr_kinase_cat_dom"/>
</dbReference>
<dbReference type="GO" id="GO:0004714">
    <property type="term" value="F:transmembrane receptor protein tyrosine kinase activity"/>
    <property type="evidence" value="ECO:0007669"/>
    <property type="project" value="InterPro"/>
</dbReference>
<keyword evidence="3" id="KW-0808">Transferase</keyword>
<dbReference type="GO" id="GO:0004674">
    <property type="term" value="F:protein serine/threonine kinase activity"/>
    <property type="evidence" value="ECO:0007669"/>
    <property type="project" value="UniProtKB-KW"/>
</dbReference>
<dbReference type="Proteomes" id="UP000298416">
    <property type="component" value="Unassembled WGS sequence"/>
</dbReference>
<protein>
    <recommendedName>
        <fullName evidence="15">Protein kinase domain-containing protein</fullName>
    </recommendedName>
</protein>
<reference evidence="16" key="1">
    <citation type="submission" date="2018-01" db="EMBL/GenBank/DDBJ databases">
        <authorList>
            <person name="Mao J.F."/>
        </authorList>
    </citation>
    <scope>NUCLEOTIDE SEQUENCE</scope>
    <source>
        <strain evidence="16">Huo1</strain>
        <tissue evidence="16">Leaf</tissue>
    </source>
</reference>
<dbReference type="InterPro" id="IPR024788">
    <property type="entry name" value="Malectin-like_Carb-bd_dom"/>
</dbReference>
<evidence type="ECO:0000256" key="11">
    <source>
        <dbReference type="ARBA" id="ARBA00023180"/>
    </source>
</evidence>
<sequence>MNCIIPIVLWAIIITIMRVDSGDDDSLLLNCGASVNEAIDSSGRKWIPDSKFLSTNDSLPSTANSQDPSLPSTVPYMHSRIFQSETTYTFPISPTSRHWLRLHFYPSSYDHFDSASAFFSVSTAGFTLLRNFSASLTAQSLTQAYLITEFTINQLNSPLLHLTFTPLLNFAFINGIEIIPTPEIFPPQPHAYAMQTMFRLNVGGQFFVSDSPDSRTWYDDSPHIYGAGFGLAASADTRVSVAYPSPEFKLIAPLDVYKTARTMGPNSTLNVNYNLTWILDVDANFTYLVRLHFCDFIFGKVNQRVFFVFINNRTVETDADVVAWAGGMGKPVYKDYRVGVGRNGDNQVWLALHPNPESKPQYYDSILNGIEVFKLNDTTGSLAGPNPIPSPNKIATVTHASRSRKSGVVIVLSACVAAAFGVVFIVGFFKHGKTRGSEEGASWIPIYGSWSRSSRSGMISSIGKGLCRHFSLGEMRGATNGFSEACVVGVGGFGKVYRGCIDGNATEVAVKRAHPSSQQGLNEFLNEIELLSKLRHRHLVSLIGACEENNEMILVYDYMANGTLREHLYDDNNNNNDSTITTTTLSWKQRLGICIGAARGIHYLHTVACARPPINPSLPNEQICLADWALMSYRNGGIHEMIDPRIRDDINPKCLEHYIETALSCLSHDSIDRPSMGHVLSCLEYCLKLQIGE</sequence>
<dbReference type="InterPro" id="IPR011009">
    <property type="entry name" value="Kinase-like_dom_sf"/>
</dbReference>
<evidence type="ECO:0000259" key="15">
    <source>
        <dbReference type="PROSITE" id="PS50011"/>
    </source>
</evidence>
<dbReference type="Pfam" id="PF07714">
    <property type="entry name" value="PK_Tyr_Ser-Thr"/>
    <property type="match status" value="1"/>
</dbReference>
<keyword evidence="8 12" id="KW-0067">ATP-binding</keyword>
<keyword evidence="5 14" id="KW-0732">Signal</keyword>
<feature type="signal peptide" evidence="14">
    <location>
        <begin position="1"/>
        <end position="21"/>
    </location>
</feature>
<dbReference type="PANTHER" id="PTHR34590:SF5">
    <property type="entry name" value="OS04G0586500 PROTEIN"/>
    <property type="match status" value="1"/>
</dbReference>
<evidence type="ECO:0000256" key="2">
    <source>
        <dbReference type="ARBA" id="ARBA00022527"/>
    </source>
</evidence>
<evidence type="ECO:0000256" key="3">
    <source>
        <dbReference type="ARBA" id="ARBA00022679"/>
    </source>
</evidence>
<evidence type="ECO:0000256" key="9">
    <source>
        <dbReference type="ARBA" id="ARBA00022989"/>
    </source>
</evidence>
<dbReference type="PANTHER" id="PTHR34590">
    <property type="entry name" value="OS03G0124300 PROTEIN-RELATED"/>
    <property type="match status" value="1"/>
</dbReference>
<dbReference type="PROSITE" id="PS00107">
    <property type="entry name" value="PROTEIN_KINASE_ATP"/>
    <property type="match status" value="1"/>
</dbReference>
<evidence type="ECO:0000256" key="14">
    <source>
        <dbReference type="SAM" id="SignalP"/>
    </source>
</evidence>
<keyword evidence="17" id="KW-1185">Reference proteome</keyword>
<name>A0A8X8WDJ6_SALSN</name>
<feature type="transmembrane region" description="Helical" evidence="13">
    <location>
        <begin position="408"/>
        <end position="429"/>
    </location>
</feature>
<dbReference type="EMBL" id="PNBA02000018">
    <property type="protein sequence ID" value="KAG6392977.1"/>
    <property type="molecule type" value="Genomic_DNA"/>
</dbReference>
<keyword evidence="7" id="KW-0418">Kinase</keyword>
<feature type="domain" description="Protein kinase" evidence="15">
    <location>
        <begin position="482"/>
        <end position="693"/>
    </location>
</feature>
<dbReference type="InterPro" id="IPR000719">
    <property type="entry name" value="Prot_kinase_dom"/>
</dbReference>
<proteinExistence type="predicted"/>
<comment type="caution">
    <text evidence="16">The sequence shown here is derived from an EMBL/GenBank/DDBJ whole genome shotgun (WGS) entry which is preliminary data.</text>
</comment>
<dbReference type="AlphaFoldDB" id="A0A8X8WDJ6"/>
<keyword evidence="10 13" id="KW-0472">Membrane</keyword>
<reference evidence="16" key="2">
    <citation type="submission" date="2020-08" db="EMBL/GenBank/DDBJ databases">
        <title>Plant Genome Project.</title>
        <authorList>
            <person name="Zhang R.-G."/>
        </authorList>
    </citation>
    <scope>NUCLEOTIDE SEQUENCE</scope>
    <source>
        <strain evidence="16">Huo1</strain>
        <tissue evidence="16">Leaf</tissue>
    </source>
</reference>
<evidence type="ECO:0000256" key="4">
    <source>
        <dbReference type="ARBA" id="ARBA00022692"/>
    </source>
</evidence>
<evidence type="ECO:0000313" key="17">
    <source>
        <dbReference type="Proteomes" id="UP000298416"/>
    </source>
</evidence>
<evidence type="ECO:0000256" key="12">
    <source>
        <dbReference type="PROSITE-ProRule" id="PRU10141"/>
    </source>
</evidence>
<evidence type="ECO:0000313" key="16">
    <source>
        <dbReference type="EMBL" id="KAG6392977.1"/>
    </source>
</evidence>
<keyword evidence="2" id="KW-0723">Serine/threonine-protein kinase</keyword>
<dbReference type="Gene3D" id="3.30.200.20">
    <property type="entry name" value="Phosphorylase Kinase, domain 1"/>
    <property type="match status" value="1"/>
</dbReference>
<dbReference type="FunFam" id="2.60.120.430:FF:000003">
    <property type="entry name" value="FERONIA receptor-like kinase"/>
    <property type="match status" value="1"/>
</dbReference>
<evidence type="ECO:0000256" key="7">
    <source>
        <dbReference type="ARBA" id="ARBA00022777"/>
    </source>
</evidence>
<evidence type="ECO:0000256" key="6">
    <source>
        <dbReference type="ARBA" id="ARBA00022741"/>
    </source>
</evidence>
<dbReference type="Gene3D" id="1.10.510.10">
    <property type="entry name" value="Transferase(Phosphotransferase) domain 1"/>
    <property type="match status" value="2"/>
</dbReference>
<evidence type="ECO:0000256" key="1">
    <source>
        <dbReference type="ARBA" id="ARBA00004479"/>
    </source>
</evidence>
<dbReference type="PROSITE" id="PS50011">
    <property type="entry name" value="PROTEIN_KINASE_DOM"/>
    <property type="match status" value="1"/>
</dbReference>
<dbReference type="SUPFAM" id="SSF56112">
    <property type="entry name" value="Protein kinase-like (PK-like)"/>
    <property type="match status" value="1"/>
</dbReference>
<organism evidence="16">
    <name type="scientific">Salvia splendens</name>
    <name type="common">Scarlet sage</name>
    <dbReference type="NCBI Taxonomy" id="180675"/>
    <lineage>
        <taxon>Eukaryota</taxon>
        <taxon>Viridiplantae</taxon>
        <taxon>Streptophyta</taxon>
        <taxon>Embryophyta</taxon>
        <taxon>Tracheophyta</taxon>
        <taxon>Spermatophyta</taxon>
        <taxon>Magnoliopsida</taxon>
        <taxon>eudicotyledons</taxon>
        <taxon>Gunneridae</taxon>
        <taxon>Pentapetalae</taxon>
        <taxon>asterids</taxon>
        <taxon>lamiids</taxon>
        <taxon>Lamiales</taxon>
        <taxon>Lamiaceae</taxon>
        <taxon>Nepetoideae</taxon>
        <taxon>Mentheae</taxon>
        <taxon>Salviinae</taxon>
        <taxon>Salvia</taxon>
        <taxon>Salvia subgen. Calosphace</taxon>
        <taxon>core Calosphace</taxon>
    </lineage>
</organism>
<gene>
    <name evidence="16" type="ORF">SASPL_147207</name>
</gene>
<dbReference type="Gene3D" id="2.60.120.430">
    <property type="entry name" value="Galactose-binding lectin"/>
    <property type="match status" value="2"/>
</dbReference>
<comment type="subcellular location">
    <subcellularLocation>
        <location evidence="1">Membrane</location>
        <topology evidence="1">Single-pass type I membrane protein</topology>
    </subcellularLocation>
</comment>
<feature type="chain" id="PRO_5036457034" description="Protein kinase domain-containing protein" evidence="14">
    <location>
        <begin position="22"/>
        <end position="693"/>
    </location>
</feature>
<dbReference type="FunFam" id="2.60.120.430:FF:000007">
    <property type="entry name" value="FERONIA receptor-like kinase"/>
    <property type="match status" value="1"/>
</dbReference>
<evidence type="ECO:0000256" key="13">
    <source>
        <dbReference type="SAM" id="Phobius"/>
    </source>
</evidence>
<evidence type="ECO:0000256" key="8">
    <source>
        <dbReference type="ARBA" id="ARBA00022840"/>
    </source>
</evidence>